<dbReference type="Pfam" id="PF04041">
    <property type="entry name" value="Glyco_hydro_130"/>
    <property type="match status" value="1"/>
</dbReference>
<reference evidence="4 5" key="1">
    <citation type="journal article" date="2020" name="Microorganisms">
        <title>Osmotic Adaptation and Compatible Solute Biosynthesis of Phototrophic Bacteria as Revealed from Genome Analyses.</title>
        <authorList>
            <person name="Imhoff J.F."/>
            <person name="Rahn T."/>
            <person name="Kunzel S."/>
            <person name="Keller A."/>
            <person name="Neulinger S.C."/>
        </authorList>
    </citation>
    <scope>NUCLEOTIDE SEQUENCE [LARGE SCALE GENOMIC DNA]</scope>
    <source>
        <strain evidence="4 5">DSM 6210</strain>
    </source>
</reference>
<dbReference type="Proteomes" id="UP000748752">
    <property type="component" value="Unassembled WGS sequence"/>
</dbReference>
<dbReference type="PANTHER" id="PTHR34106">
    <property type="entry name" value="GLYCOSIDASE"/>
    <property type="match status" value="1"/>
</dbReference>
<dbReference type="InterPro" id="IPR007184">
    <property type="entry name" value="Mannoside_phosphorylase"/>
</dbReference>
<comment type="similarity">
    <text evidence="3">Belongs to the glycosyl hydrolase 130 family.</text>
</comment>
<evidence type="ECO:0000256" key="1">
    <source>
        <dbReference type="ARBA" id="ARBA00022676"/>
    </source>
</evidence>
<dbReference type="RefSeq" id="WP_200238640.1">
    <property type="nucleotide sequence ID" value="NZ_NRRV01000033.1"/>
</dbReference>
<keyword evidence="4" id="KW-0326">Glycosidase</keyword>
<evidence type="ECO:0000256" key="2">
    <source>
        <dbReference type="ARBA" id="ARBA00022679"/>
    </source>
</evidence>
<comment type="caution">
    <text evidence="4">The sequence shown here is derived from an EMBL/GenBank/DDBJ whole genome shotgun (WGS) entry which is preliminary data.</text>
</comment>
<dbReference type="Gene3D" id="2.115.10.20">
    <property type="entry name" value="Glycosyl hydrolase domain, family 43"/>
    <property type="match status" value="1"/>
</dbReference>
<keyword evidence="4" id="KW-0378">Hydrolase</keyword>
<keyword evidence="1" id="KW-0328">Glycosyltransferase</keyword>
<dbReference type="GO" id="GO:0016798">
    <property type="term" value="F:hydrolase activity, acting on glycosyl bonds"/>
    <property type="evidence" value="ECO:0007669"/>
    <property type="project" value="UniProtKB-KW"/>
</dbReference>
<evidence type="ECO:0000313" key="5">
    <source>
        <dbReference type="Proteomes" id="UP000748752"/>
    </source>
</evidence>
<dbReference type="InterPro" id="IPR023296">
    <property type="entry name" value="Glyco_hydro_beta-prop_sf"/>
</dbReference>
<accession>A0ABS1CIS6</accession>
<organism evidence="4 5">
    <name type="scientific">Thiohalocapsa halophila</name>
    <dbReference type="NCBI Taxonomy" id="69359"/>
    <lineage>
        <taxon>Bacteria</taxon>
        <taxon>Pseudomonadati</taxon>
        <taxon>Pseudomonadota</taxon>
        <taxon>Gammaproteobacteria</taxon>
        <taxon>Chromatiales</taxon>
        <taxon>Chromatiaceae</taxon>
        <taxon>Thiohalocapsa</taxon>
    </lineage>
</organism>
<dbReference type="EMBL" id="NRRV01000033">
    <property type="protein sequence ID" value="MBK1631818.1"/>
    <property type="molecule type" value="Genomic_DNA"/>
</dbReference>
<evidence type="ECO:0000256" key="3">
    <source>
        <dbReference type="ARBA" id="ARBA00024356"/>
    </source>
</evidence>
<keyword evidence="2" id="KW-0808">Transferase</keyword>
<protein>
    <submittedName>
        <fullName evidence="4">Glycosidase</fullName>
    </submittedName>
</protein>
<dbReference type="PANTHER" id="PTHR34106:SF4">
    <property type="entry name" value="BLL5143 PROTEIN"/>
    <property type="match status" value="1"/>
</dbReference>
<name>A0ABS1CIS6_9GAMM</name>
<dbReference type="CDD" id="cd18613">
    <property type="entry name" value="GH130"/>
    <property type="match status" value="1"/>
</dbReference>
<gene>
    <name evidence="4" type="ORF">CKO31_13950</name>
</gene>
<dbReference type="SUPFAM" id="SSF75005">
    <property type="entry name" value="Arabinanase/levansucrase/invertase"/>
    <property type="match status" value="1"/>
</dbReference>
<sequence length="485" mass="54779">MKVTRVDLTLRPEPRRVLFRPFAPDSQERCTKIISRICALSDSQVRQELERLLAEFRSRHLDLKGMLLKRFTSVQRFALLDMPFSEDRKQLIGAYFTQEYSLESSALFNPSMVWHPDQSGLARGHKRFVLSLRSLGEGATSCITFRSGSVDPNGCVSIDPVVPHADIPEIRPSRCYEGNLFGKKLFELGLLDDFARGILETLGAEFTLEALETRLGLALQEERGSRQDHADVANGMVALARANYEIEFDARKALSARVILPSTAAERKGIEDARFVEFREEDGARTYYATYTAFDGEIFFPQLLETQDFLHFKSSTLNGPEVKNKGMALFPRKVNGRYAMLSRQDNENIYLMYSDMLHFWFTKELLMRPTYTWEYVQLGNCGSPIETEAGWLVLTHGVGPVRRYTIGAILLDLENPAKIIGRLREPLLSPDEKEREGYVPNVVYSCGAAVHAGRLILPYAMSDYASTFATVEMNDLLAELLASGP</sequence>
<proteinExistence type="inferred from homology"/>
<evidence type="ECO:0000313" key="4">
    <source>
        <dbReference type="EMBL" id="MBK1631818.1"/>
    </source>
</evidence>
<keyword evidence="5" id="KW-1185">Reference proteome</keyword>